<gene>
    <name evidence="2" type="ORF">KIN20_027405</name>
</gene>
<evidence type="ECO:0000313" key="3">
    <source>
        <dbReference type="Proteomes" id="UP001196413"/>
    </source>
</evidence>
<organism evidence="2 3">
    <name type="scientific">Parelaphostrongylus tenuis</name>
    <name type="common">Meningeal worm</name>
    <dbReference type="NCBI Taxonomy" id="148309"/>
    <lineage>
        <taxon>Eukaryota</taxon>
        <taxon>Metazoa</taxon>
        <taxon>Ecdysozoa</taxon>
        <taxon>Nematoda</taxon>
        <taxon>Chromadorea</taxon>
        <taxon>Rhabditida</taxon>
        <taxon>Rhabditina</taxon>
        <taxon>Rhabditomorpha</taxon>
        <taxon>Strongyloidea</taxon>
        <taxon>Metastrongylidae</taxon>
        <taxon>Parelaphostrongylus</taxon>
    </lineage>
</organism>
<proteinExistence type="predicted"/>
<protein>
    <submittedName>
        <fullName evidence="2">Uncharacterized protein</fullName>
    </submittedName>
</protein>
<reference evidence="2" key="1">
    <citation type="submission" date="2021-06" db="EMBL/GenBank/DDBJ databases">
        <title>Parelaphostrongylus tenuis whole genome reference sequence.</title>
        <authorList>
            <person name="Garwood T.J."/>
            <person name="Larsen P.A."/>
            <person name="Fountain-Jones N.M."/>
            <person name="Garbe J.R."/>
            <person name="Macchietto M.G."/>
            <person name="Kania S.A."/>
            <person name="Gerhold R.W."/>
            <person name="Richards J.E."/>
            <person name="Wolf T.M."/>
        </authorList>
    </citation>
    <scope>NUCLEOTIDE SEQUENCE</scope>
    <source>
        <strain evidence="2">MNPRO001-30</strain>
        <tissue evidence="2">Meninges</tissue>
    </source>
</reference>
<evidence type="ECO:0000313" key="2">
    <source>
        <dbReference type="EMBL" id="KAJ1366671.1"/>
    </source>
</evidence>
<evidence type="ECO:0000256" key="1">
    <source>
        <dbReference type="SAM" id="MobiDB-lite"/>
    </source>
</evidence>
<accession>A0AAD5QZP0</accession>
<feature type="region of interest" description="Disordered" evidence="1">
    <location>
        <begin position="46"/>
        <end position="65"/>
    </location>
</feature>
<name>A0AAD5QZP0_PARTN</name>
<dbReference type="AlphaFoldDB" id="A0AAD5QZP0"/>
<sequence>MHRQKEISHRSFCMVNSHAIGDSTFDVKAIAAGRHSLPQCQSSHLREMLPGPSAMSSLNILPREP</sequence>
<dbReference type="Proteomes" id="UP001196413">
    <property type="component" value="Unassembled WGS sequence"/>
</dbReference>
<comment type="caution">
    <text evidence="2">The sequence shown here is derived from an EMBL/GenBank/DDBJ whole genome shotgun (WGS) entry which is preliminary data.</text>
</comment>
<keyword evidence="3" id="KW-1185">Reference proteome</keyword>
<dbReference type="EMBL" id="JAHQIW010005631">
    <property type="protein sequence ID" value="KAJ1366671.1"/>
    <property type="molecule type" value="Genomic_DNA"/>
</dbReference>